<evidence type="ECO:0000256" key="3">
    <source>
        <dbReference type="ARBA" id="ARBA00004887"/>
    </source>
</evidence>
<dbReference type="GO" id="GO:0004746">
    <property type="term" value="F:riboflavin synthase activity"/>
    <property type="evidence" value="ECO:0007669"/>
    <property type="project" value="UniProtKB-EC"/>
</dbReference>
<dbReference type="PIRSF" id="PIRSF000498">
    <property type="entry name" value="Riboflavin_syn_A"/>
    <property type="match status" value="1"/>
</dbReference>
<dbReference type="EMBL" id="CP140153">
    <property type="protein sequence ID" value="WQH16886.1"/>
    <property type="molecule type" value="Genomic_DNA"/>
</dbReference>
<dbReference type="NCBIfam" id="TIGR00187">
    <property type="entry name" value="ribE"/>
    <property type="match status" value="1"/>
</dbReference>
<dbReference type="Pfam" id="PF00677">
    <property type="entry name" value="Lum_binding"/>
    <property type="match status" value="2"/>
</dbReference>
<feature type="repeat" description="Lumazine-binding" evidence="10">
    <location>
        <begin position="1"/>
        <end position="97"/>
    </location>
</feature>
<dbReference type="Gene3D" id="2.40.30.20">
    <property type="match status" value="2"/>
</dbReference>
<comment type="catalytic activity">
    <reaction evidence="1">
        <text>2 6,7-dimethyl-8-(1-D-ribityl)lumazine + H(+) = 5-amino-6-(D-ribitylamino)uracil + riboflavin</text>
        <dbReference type="Rhea" id="RHEA:20772"/>
        <dbReference type="ChEBI" id="CHEBI:15378"/>
        <dbReference type="ChEBI" id="CHEBI:15934"/>
        <dbReference type="ChEBI" id="CHEBI:57986"/>
        <dbReference type="ChEBI" id="CHEBI:58201"/>
        <dbReference type="EC" id="2.5.1.9"/>
    </reaction>
</comment>
<gene>
    <name evidence="12" type="ORF">SR882_03005</name>
</gene>
<protein>
    <recommendedName>
        <fullName evidence="5 9">Riboflavin synthase</fullName>
        <ecNumber evidence="4 9">2.5.1.9</ecNumber>
    </recommendedName>
</protein>
<evidence type="ECO:0000256" key="2">
    <source>
        <dbReference type="ARBA" id="ARBA00002803"/>
    </source>
</evidence>
<feature type="domain" description="Lumazine-binding" evidence="11">
    <location>
        <begin position="98"/>
        <end position="194"/>
    </location>
</feature>
<dbReference type="PROSITE" id="PS51177">
    <property type="entry name" value="LUMAZINE_BIND"/>
    <property type="match status" value="2"/>
</dbReference>
<evidence type="ECO:0000256" key="10">
    <source>
        <dbReference type="PROSITE-ProRule" id="PRU00524"/>
    </source>
</evidence>
<dbReference type="EC" id="2.5.1.9" evidence="4 9"/>
<evidence type="ECO:0000313" key="13">
    <source>
        <dbReference type="Proteomes" id="UP001327459"/>
    </source>
</evidence>
<dbReference type="NCBIfam" id="NF006767">
    <property type="entry name" value="PRK09289.1"/>
    <property type="match status" value="1"/>
</dbReference>
<dbReference type="InterPro" id="IPR023366">
    <property type="entry name" value="ATP_synth_asu-like_sf"/>
</dbReference>
<keyword evidence="8" id="KW-0677">Repeat</keyword>
<evidence type="ECO:0000256" key="8">
    <source>
        <dbReference type="ARBA" id="ARBA00022737"/>
    </source>
</evidence>
<evidence type="ECO:0000256" key="6">
    <source>
        <dbReference type="ARBA" id="ARBA00022619"/>
    </source>
</evidence>
<dbReference type="NCBIfam" id="NF009566">
    <property type="entry name" value="PRK13020.1"/>
    <property type="match status" value="1"/>
</dbReference>
<keyword evidence="7 12" id="KW-0808">Transferase</keyword>
<evidence type="ECO:0000256" key="7">
    <source>
        <dbReference type="ARBA" id="ARBA00022679"/>
    </source>
</evidence>
<keyword evidence="13" id="KW-1185">Reference proteome</keyword>
<keyword evidence="6" id="KW-0686">Riboflavin biosynthesis</keyword>
<feature type="domain" description="Lumazine-binding" evidence="11">
    <location>
        <begin position="1"/>
        <end position="97"/>
    </location>
</feature>
<dbReference type="InterPro" id="IPR001783">
    <property type="entry name" value="Lumazine-bd"/>
</dbReference>
<accession>A0ABZ0Z0C9</accession>
<dbReference type="SUPFAM" id="SSF63380">
    <property type="entry name" value="Riboflavin synthase domain-like"/>
    <property type="match status" value="2"/>
</dbReference>
<evidence type="ECO:0000259" key="11">
    <source>
        <dbReference type="PROSITE" id="PS51177"/>
    </source>
</evidence>
<dbReference type="InterPro" id="IPR017938">
    <property type="entry name" value="Riboflavin_synthase-like_b-brl"/>
</dbReference>
<evidence type="ECO:0000256" key="4">
    <source>
        <dbReference type="ARBA" id="ARBA00012827"/>
    </source>
</evidence>
<evidence type="ECO:0000313" key="12">
    <source>
        <dbReference type="EMBL" id="WQH16886.1"/>
    </source>
</evidence>
<dbReference type="RefSeq" id="WP_322521872.1">
    <property type="nucleotide sequence ID" value="NZ_CP140153.1"/>
</dbReference>
<dbReference type="PANTHER" id="PTHR21098:SF12">
    <property type="entry name" value="RIBOFLAVIN SYNTHASE"/>
    <property type="match status" value="1"/>
</dbReference>
<comment type="function">
    <text evidence="2">Catalyzes the dismutation of two molecules of 6,7-dimethyl-8-ribityllumazine, resulting in the formation of riboflavin and 5-amino-6-(D-ribitylamino)uracil.</text>
</comment>
<dbReference type="CDD" id="cd00402">
    <property type="entry name" value="Riboflavin_synthase_like"/>
    <property type="match status" value="1"/>
</dbReference>
<evidence type="ECO:0000256" key="1">
    <source>
        <dbReference type="ARBA" id="ARBA00000968"/>
    </source>
</evidence>
<sequence length="213" mass="22507">MFTGIIQTVGTLVEQTPTGGDARLTIEAPGLDLAHTSIGDSIAVNGVCLTVTDLDGDRFSVDCSSETLRLTTVGQLAPGSRVNLEPALTLATPLGGHLVSGHVDGLAIVDARRSEARATEFWLRVPPELARYVAKKGSVAIDGVSLTVNEVSGTRCRLTIIPHTLDVTIMGEYRPGRQVNLEVDLMARYLERLLQAGEGKAGTGGQSPYQALT</sequence>
<evidence type="ECO:0000256" key="9">
    <source>
        <dbReference type="NCBIfam" id="TIGR00187"/>
    </source>
</evidence>
<feature type="repeat" description="Lumazine-binding" evidence="10">
    <location>
        <begin position="98"/>
        <end position="194"/>
    </location>
</feature>
<dbReference type="InterPro" id="IPR026017">
    <property type="entry name" value="Lumazine-bd_dom"/>
</dbReference>
<dbReference type="Proteomes" id="UP001327459">
    <property type="component" value="Chromosome"/>
</dbReference>
<name>A0ABZ0Z0C9_9GAMM</name>
<dbReference type="PANTHER" id="PTHR21098">
    <property type="entry name" value="RIBOFLAVIN SYNTHASE ALPHA CHAIN"/>
    <property type="match status" value="1"/>
</dbReference>
<reference evidence="12 13" key="1">
    <citation type="submission" date="2023-11" db="EMBL/GenBank/DDBJ databases">
        <title>MicrobeMod: A computational toolkit for identifying prokaryotic methylation and restriction-modification with nanopore sequencing.</title>
        <authorList>
            <person name="Crits-Christoph A."/>
            <person name="Kang S.C."/>
            <person name="Lee H."/>
            <person name="Ostrov N."/>
        </authorList>
    </citation>
    <scope>NUCLEOTIDE SEQUENCE [LARGE SCALE GENOMIC DNA]</scope>
    <source>
        <strain evidence="12 13">ATCC 49870</strain>
    </source>
</reference>
<evidence type="ECO:0000256" key="5">
    <source>
        <dbReference type="ARBA" id="ARBA00013950"/>
    </source>
</evidence>
<organism evidence="12 13">
    <name type="scientific">Guyparkeria halophila</name>
    <dbReference type="NCBI Taxonomy" id="47960"/>
    <lineage>
        <taxon>Bacteria</taxon>
        <taxon>Pseudomonadati</taxon>
        <taxon>Pseudomonadota</taxon>
        <taxon>Gammaproteobacteria</taxon>
        <taxon>Chromatiales</taxon>
        <taxon>Thioalkalibacteraceae</taxon>
        <taxon>Guyparkeria</taxon>
    </lineage>
</organism>
<proteinExistence type="predicted"/>
<comment type="pathway">
    <text evidence="3">Cofactor biosynthesis; riboflavin biosynthesis; riboflavin from 2-hydroxy-3-oxobutyl phosphate and 5-amino-6-(D-ribitylamino)uracil: step 2/2.</text>
</comment>